<protein>
    <submittedName>
        <fullName evidence="2">CRISPR-associated protein Cas6</fullName>
    </submittedName>
</protein>
<dbReference type="Gene3D" id="3.30.70.1900">
    <property type="match status" value="1"/>
</dbReference>
<gene>
    <name evidence="2" type="ORF">OMM_04948</name>
</gene>
<dbReference type="EMBL" id="ATBP01001210">
    <property type="protein sequence ID" value="ETR67793.1"/>
    <property type="molecule type" value="Genomic_DNA"/>
</dbReference>
<sequence>MDIQKIPCEPMIKEQIRHVLQNFQCIRLHFTAEALEDIHFSSYMGSTIRGAFGVALKRSVCVTKQNDCSACMLQHSCVYSYIFETPIPADSHVMKKQTHVPHPFSFSDMSDLHKHEYSSGEIFRFSLCLMGKSIDFLPYCIYAMIRLGQFGMGRGRGRFKLLHIQEMDAYHQCCDDIYVDDQLHMPQQFLSIETAEKLMPQYVNSKHQITLDFISPFRIKYQNKICDHVAFHIIIRSLMRRLANLAYFHSNSRFNLDFNEIIEKARSVRISKNNMTWYDWGRYSTRQKEWMNFGGLVGDITYEGDIRAFIPLLILGSWVNVGKGTAFGLGNYRIC</sequence>
<accession>A0A1V1NZ06</accession>
<evidence type="ECO:0000259" key="1">
    <source>
        <dbReference type="Pfam" id="PF10040"/>
    </source>
</evidence>
<dbReference type="InterPro" id="IPR019267">
    <property type="entry name" value="CRISPR-assoc_Cas6_C"/>
</dbReference>
<name>A0A1V1NZ06_9BACT</name>
<dbReference type="Proteomes" id="UP000189670">
    <property type="component" value="Unassembled WGS sequence"/>
</dbReference>
<dbReference type="AlphaFoldDB" id="A0A1V1NZ06"/>
<comment type="caution">
    <text evidence="2">The sequence shown here is derived from an EMBL/GenBank/DDBJ whole genome shotgun (WGS) entry which is preliminary data.</text>
</comment>
<reference evidence="3" key="1">
    <citation type="submission" date="2012-11" db="EMBL/GenBank/DDBJ databases">
        <authorList>
            <person name="Lucero-Rivera Y.E."/>
            <person name="Tovar-Ramirez D."/>
        </authorList>
    </citation>
    <scope>NUCLEOTIDE SEQUENCE [LARGE SCALE GENOMIC DNA]</scope>
    <source>
        <strain evidence="3">Araruama</strain>
    </source>
</reference>
<feature type="domain" description="CRISPR-associated protein Cas6 C-terminal" evidence="1">
    <location>
        <begin position="211"/>
        <end position="332"/>
    </location>
</feature>
<dbReference type="Pfam" id="PF10040">
    <property type="entry name" value="CRISPR_Cas6"/>
    <property type="match status" value="1"/>
</dbReference>
<proteinExistence type="predicted"/>
<evidence type="ECO:0000313" key="3">
    <source>
        <dbReference type="Proteomes" id="UP000189670"/>
    </source>
</evidence>
<evidence type="ECO:0000313" key="2">
    <source>
        <dbReference type="EMBL" id="ETR67793.1"/>
    </source>
</evidence>
<organism evidence="2 3">
    <name type="scientific">Candidatus Magnetoglobus multicellularis str. Araruama</name>
    <dbReference type="NCBI Taxonomy" id="890399"/>
    <lineage>
        <taxon>Bacteria</taxon>
        <taxon>Pseudomonadati</taxon>
        <taxon>Thermodesulfobacteriota</taxon>
        <taxon>Desulfobacteria</taxon>
        <taxon>Desulfobacterales</taxon>
        <taxon>Desulfobacteraceae</taxon>
        <taxon>Candidatus Magnetoglobus</taxon>
    </lineage>
</organism>